<protein>
    <submittedName>
        <fullName evidence="6">TetR/AcrR family transcriptional regulator</fullName>
    </submittedName>
</protein>
<evidence type="ECO:0000313" key="7">
    <source>
        <dbReference type="Proteomes" id="UP001595836"/>
    </source>
</evidence>
<feature type="DNA-binding region" description="H-T-H motif" evidence="4">
    <location>
        <begin position="40"/>
        <end position="59"/>
    </location>
</feature>
<accession>A0ABV9PP82</accession>
<dbReference type="InterPro" id="IPR009057">
    <property type="entry name" value="Homeodomain-like_sf"/>
</dbReference>
<dbReference type="Proteomes" id="UP001595836">
    <property type="component" value="Unassembled WGS sequence"/>
</dbReference>
<reference evidence="7" key="1">
    <citation type="journal article" date="2019" name="Int. J. Syst. Evol. Microbiol.">
        <title>The Global Catalogue of Microorganisms (GCM) 10K type strain sequencing project: providing services to taxonomists for standard genome sequencing and annotation.</title>
        <authorList>
            <consortium name="The Broad Institute Genomics Platform"/>
            <consortium name="The Broad Institute Genome Sequencing Center for Infectious Disease"/>
            <person name="Wu L."/>
            <person name="Ma J."/>
        </authorList>
    </citation>
    <scope>NUCLEOTIDE SEQUENCE [LARGE SCALE GENOMIC DNA]</scope>
    <source>
        <strain evidence="7">JCM 11882</strain>
    </source>
</reference>
<evidence type="ECO:0000256" key="3">
    <source>
        <dbReference type="ARBA" id="ARBA00023163"/>
    </source>
</evidence>
<dbReference type="PROSITE" id="PS50977">
    <property type="entry name" value="HTH_TETR_2"/>
    <property type="match status" value="1"/>
</dbReference>
<sequence>MPTGRSSTPEAGRGRRGATREKMIRTAAVLLRENGVAGTTIDKVLAASGAPRGSVYHHFPGGRAQLLSEAVELATESIIELAGAAGEGDPAVALDAFVALWREQLVASDYRAGCPVLAVVVDADPALPELTEQAGEAFGRWQSVLARMLGERGMTTTSADRLALQSLCILEGAVAVSRARGGISPLDEAAQAIRTLYEAEVDRAGATS</sequence>
<evidence type="ECO:0000256" key="1">
    <source>
        <dbReference type="ARBA" id="ARBA00023015"/>
    </source>
</evidence>
<keyword evidence="1" id="KW-0805">Transcription regulation</keyword>
<keyword evidence="7" id="KW-1185">Reference proteome</keyword>
<dbReference type="InterPro" id="IPR001647">
    <property type="entry name" value="HTH_TetR"/>
</dbReference>
<dbReference type="PANTHER" id="PTHR47506">
    <property type="entry name" value="TRANSCRIPTIONAL REGULATORY PROTEIN"/>
    <property type="match status" value="1"/>
</dbReference>
<dbReference type="SUPFAM" id="SSF46689">
    <property type="entry name" value="Homeodomain-like"/>
    <property type="match status" value="1"/>
</dbReference>
<dbReference type="Pfam" id="PF00440">
    <property type="entry name" value="TetR_N"/>
    <property type="match status" value="1"/>
</dbReference>
<dbReference type="SUPFAM" id="SSF48498">
    <property type="entry name" value="Tetracyclin repressor-like, C-terminal domain"/>
    <property type="match status" value="1"/>
</dbReference>
<evidence type="ECO:0000256" key="2">
    <source>
        <dbReference type="ARBA" id="ARBA00023125"/>
    </source>
</evidence>
<dbReference type="EMBL" id="JBHSHP010000015">
    <property type="protein sequence ID" value="MFC4754180.1"/>
    <property type="molecule type" value="Genomic_DNA"/>
</dbReference>
<evidence type="ECO:0000259" key="5">
    <source>
        <dbReference type="PROSITE" id="PS50977"/>
    </source>
</evidence>
<dbReference type="InterPro" id="IPR054156">
    <property type="entry name" value="YxaF_TetR_C"/>
</dbReference>
<dbReference type="Gene3D" id="1.10.357.10">
    <property type="entry name" value="Tetracycline Repressor, domain 2"/>
    <property type="match status" value="1"/>
</dbReference>
<name>A0ABV9PP82_9ACTN</name>
<keyword evidence="2 4" id="KW-0238">DNA-binding</keyword>
<evidence type="ECO:0000256" key="4">
    <source>
        <dbReference type="PROSITE-ProRule" id="PRU00335"/>
    </source>
</evidence>
<dbReference type="PANTHER" id="PTHR47506:SF3">
    <property type="entry name" value="HTH-TYPE TRANSCRIPTIONAL REGULATOR LMRA"/>
    <property type="match status" value="1"/>
</dbReference>
<feature type="domain" description="HTH tetR-type" evidence="5">
    <location>
        <begin position="17"/>
        <end position="77"/>
    </location>
</feature>
<dbReference type="Pfam" id="PF21993">
    <property type="entry name" value="TetR_C_13_2"/>
    <property type="match status" value="1"/>
</dbReference>
<keyword evidence="3" id="KW-0804">Transcription</keyword>
<dbReference type="RefSeq" id="WP_344994348.1">
    <property type="nucleotide sequence ID" value="NZ_BAABCD010000042.1"/>
</dbReference>
<comment type="caution">
    <text evidence="6">The sequence shown here is derived from an EMBL/GenBank/DDBJ whole genome shotgun (WGS) entry which is preliminary data.</text>
</comment>
<proteinExistence type="predicted"/>
<dbReference type="InterPro" id="IPR036271">
    <property type="entry name" value="Tet_transcr_reg_TetR-rel_C_sf"/>
</dbReference>
<organism evidence="6 7">
    <name type="scientific">Dietzia aurantiaca</name>
    <dbReference type="NCBI Taxonomy" id="983873"/>
    <lineage>
        <taxon>Bacteria</taxon>
        <taxon>Bacillati</taxon>
        <taxon>Actinomycetota</taxon>
        <taxon>Actinomycetes</taxon>
        <taxon>Mycobacteriales</taxon>
        <taxon>Dietziaceae</taxon>
        <taxon>Dietzia</taxon>
    </lineage>
</organism>
<evidence type="ECO:0000313" key="6">
    <source>
        <dbReference type="EMBL" id="MFC4754180.1"/>
    </source>
</evidence>
<gene>
    <name evidence="6" type="ORF">ACFO7U_05220</name>
</gene>